<feature type="transmembrane region" description="Helical" evidence="1">
    <location>
        <begin position="48"/>
        <end position="70"/>
    </location>
</feature>
<dbReference type="Proteomes" id="UP000678193">
    <property type="component" value="Segment"/>
</dbReference>
<dbReference type="GeneID" id="65103282"/>
<sequence length="174" mass="20559">MDHKLKKDRILKEMLIFKIPLIGLNVFFILINVLSIIFIGWITHENPLPTFICILVMNSCFILIDSYSIYALHPIRKRKLSIVLLIIWILFFFYVFLSIYIMLISQDMINELQQNFILYKICDGCDRDILIKRGLFIILNMFNIFITLQIILLTVITGMTYNTQQSFRLTDIIA</sequence>
<dbReference type="KEGG" id="vg:65103282"/>
<dbReference type="EMBL" id="MN803438">
    <property type="protein sequence ID" value="QHR78521.1"/>
    <property type="molecule type" value="Genomic_DNA"/>
</dbReference>
<keyword evidence="1" id="KW-1133">Transmembrane helix</keyword>
<reference evidence="2" key="1">
    <citation type="journal article" date="2020" name="Arch. Virol.">
        <title>Complete genome sequence and analysis of a novel lymphocystivirus detected in whitemouth croaker (Micropogonias furnieri): lymphocystis disease virus 4.</title>
        <authorList>
            <person name="Doszpoly A."/>
            <person name="Kajan G.L."/>
            <person name="Puentes R."/>
            <person name="Perretta A."/>
        </authorList>
    </citation>
    <scope>NUCLEOTIDE SEQUENCE</scope>
    <source>
        <strain evidence="2">LCDV-WC</strain>
    </source>
</reference>
<keyword evidence="1" id="KW-0812">Transmembrane</keyword>
<evidence type="ECO:0000313" key="3">
    <source>
        <dbReference type="Proteomes" id="UP000678193"/>
    </source>
</evidence>
<feature type="transmembrane region" description="Helical" evidence="1">
    <location>
        <begin position="21"/>
        <end position="42"/>
    </location>
</feature>
<accession>A0A6B9XMM8</accession>
<evidence type="ECO:0000313" key="2">
    <source>
        <dbReference type="EMBL" id="QHR78521.1"/>
    </source>
</evidence>
<feature type="transmembrane region" description="Helical" evidence="1">
    <location>
        <begin position="136"/>
        <end position="159"/>
    </location>
</feature>
<keyword evidence="1" id="KW-0472">Membrane</keyword>
<name>A0A6B9XMM8_9VIRU</name>
<proteinExistence type="predicted"/>
<protein>
    <submittedName>
        <fullName evidence="2">Uncharacterized protein</fullName>
    </submittedName>
</protein>
<keyword evidence="3" id="KW-1185">Reference proteome</keyword>
<feature type="transmembrane region" description="Helical" evidence="1">
    <location>
        <begin position="82"/>
        <end position="103"/>
    </location>
</feature>
<dbReference type="RefSeq" id="YP_010087949.1">
    <property type="nucleotide sequence ID" value="NC_055603.1"/>
</dbReference>
<organism evidence="2 3">
    <name type="scientific">Lymphocystis disease virus 4</name>
    <dbReference type="NCBI Taxonomy" id="2704413"/>
    <lineage>
        <taxon>Viruses</taxon>
        <taxon>Varidnaviria</taxon>
        <taxon>Bamfordvirae</taxon>
        <taxon>Nucleocytoviricota</taxon>
        <taxon>Megaviricetes</taxon>
        <taxon>Pimascovirales</taxon>
        <taxon>Pimascovirales incertae sedis</taxon>
        <taxon>Iridoviridae</taxon>
        <taxon>Alphairidovirinae</taxon>
        <taxon>Lymphocystivirus</taxon>
        <taxon>Lymphocystivirus micropogonias1</taxon>
    </lineage>
</organism>
<evidence type="ECO:0000256" key="1">
    <source>
        <dbReference type="SAM" id="Phobius"/>
    </source>
</evidence>